<dbReference type="GO" id="GO:0003723">
    <property type="term" value="F:RNA binding"/>
    <property type="evidence" value="ECO:0007669"/>
    <property type="project" value="InterPro"/>
</dbReference>
<dbReference type="Pfam" id="PF00849">
    <property type="entry name" value="PseudoU_synth_2"/>
    <property type="match status" value="1"/>
</dbReference>
<dbReference type="InterPro" id="IPR020103">
    <property type="entry name" value="PsdUridine_synth_cat_dom_sf"/>
</dbReference>
<name>A0A1M5ATX6_9BACT</name>
<keyword evidence="6" id="KW-1185">Reference proteome</keyword>
<dbReference type="GO" id="GO:0009982">
    <property type="term" value="F:pseudouridine synthase activity"/>
    <property type="evidence" value="ECO:0007669"/>
    <property type="project" value="InterPro"/>
</dbReference>
<evidence type="ECO:0000259" key="4">
    <source>
        <dbReference type="Pfam" id="PF00849"/>
    </source>
</evidence>
<comment type="function">
    <text evidence="3">Responsible for synthesis of pseudouridine from uracil.</text>
</comment>
<dbReference type="GO" id="GO:0140098">
    <property type="term" value="F:catalytic activity, acting on RNA"/>
    <property type="evidence" value="ECO:0007669"/>
    <property type="project" value="UniProtKB-ARBA"/>
</dbReference>
<protein>
    <recommendedName>
        <fullName evidence="3">Pseudouridine synthase</fullName>
        <ecNumber evidence="3">5.4.99.-</ecNumber>
    </recommendedName>
</protein>
<dbReference type="InterPro" id="IPR006225">
    <property type="entry name" value="PsdUridine_synth_RluC/D"/>
</dbReference>
<dbReference type="Gene3D" id="3.30.2350.10">
    <property type="entry name" value="Pseudouridine synthase"/>
    <property type="match status" value="1"/>
</dbReference>
<evidence type="ECO:0000313" key="6">
    <source>
        <dbReference type="Proteomes" id="UP000184048"/>
    </source>
</evidence>
<dbReference type="InterPro" id="IPR006145">
    <property type="entry name" value="PsdUridine_synth_RsuA/RluA"/>
</dbReference>
<evidence type="ECO:0000313" key="5">
    <source>
        <dbReference type="EMBL" id="SHF33576.1"/>
    </source>
</evidence>
<dbReference type="CDD" id="cd02869">
    <property type="entry name" value="PseudoU_synth_RluA_like"/>
    <property type="match status" value="1"/>
</dbReference>
<dbReference type="OrthoDB" id="9807829at2"/>
<feature type="active site" evidence="2">
    <location>
        <position position="56"/>
    </location>
</feature>
<dbReference type="PANTHER" id="PTHR21600">
    <property type="entry name" value="MITOCHONDRIAL RNA PSEUDOURIDINE SYNTHASE"/>
    <property type="match status" value="1"/>
</dbReference>
<comment type="catalytic activity">
    <reaction evidence="3">
        <text>a uridine in RNA = a pseudouridine in RNA</text>
        <dbReference type="Rhea" id="RHEA:48348"/>
        <dbReference type="Rhea" id="RHEA-COMP:12068"/>
        <dbReference type="Rhea" id="RHEA-COMP:12069"/>
        <dbReference type="ChEBI" id="CHEBI:65314"/>
        <dbReference type="ChEBI" id="CHEBI:65315"/>
    </reaction>
</comment>
<dbReference type="AlphaFoldDB" id="A0A1M5ATX6"/>
<dbReference type="EMBL" id="FQUU01000009">
    <property type="protein sequence ID" value="SHF33576.1"/>
    <property type="molecule type" value="Genomic_DNA"/>
</dbReference>
<dbReference type="PANTHER" id="PTHR21600:SF89">
    <property type="entry name" value="RIBOSOMAL LARGE SUBUNIT PSEUDOURIDINE SYNTHASE A"/>
    <property type="match status" value="1"/>
</dbReference>
<evidence type="ECO:0000256" key="2">
    <source>
        <dbReference type="PIRSR" id="PIRSR606225-1"/>
    </source>
</evidence>
<accession>A0A1M5ATX6</accession>
<dbReference type="EC" id="5.4.99.-" evidence="3"/>
<proteinExistence type="inferred from homology"/>
<evidence type="ECO:0000256" key="3">
    <source>
        <dbReference type="RuleBase" id="RU362028"/>
    </source>
</evidence>
<reference evidence="5 6" key="1">
    <citation type="submission" date="2016-11" db="EMBL/GenBank/DDBJ databases">
        <authorList>
            <person name="Jaros S."/>
            <person name="Januszkiewicz K."/>
            <person name="Wedrychowicz H."/>
        </authorList>
    </citation>
    <scope>NUCLEOTIDE SEQUENCE [LARGE SCALE GENOMIC DNA]</scope>
    <source>
        <strain evidence="5 6">DSM 18119</strain>
    </source>
</reference>
<sequence>MTFKIDEHIIMEDADLVAINKPSGLLTIPDREGKDISLKQLLKNKYGDIYTVHRLDKGTSGVVVFAKHEAAHKQLSQQFESRETNKVYNGLVMGVPAEVSGVINEPISEHPSKKGVMTVYKKGKESITEYEVLQPFRIFSWMQFRILTGRTHQIRVHMKHLGHPIVCDDLYGDGKPVFISQLKSNYKLSQSMDEERPLLNRLALHSAQLSFTGLLGKPYVLEAPLPKDLRAILQQLTKWSERRR</sequence>
<dbReference type="PROSITE" id="PS01129">
    <property type="entry name" value="PSI_RLU"/>
    <property type="match status" value="1"/>
</dbReference>
<dbReference type="NCBIfam" id="TIGR00005">
    <property type="entry name" value="rluA_subfam"/>
    <property type="match status" value="1"/>
</dbReference>
<keyword evidence="3" id="KW-0413">Isomerase</keyword>
<organism evidence="5 6">
    <name type="scientific">Flavisolibacter ginsengisoli DSM 18119</name>
    <dbReference type="NCBI Taxonomy" id="1121884"/>
    <lineage>
        <taxon>Bacteria</taxon>
        <taxon>Pseudomonadati</taxon>
        <taxon>Bacteroidota</taxon>
        <taxon>Chitinophagia</taxon>
        <taxon>Chitinophagales</taxon>
        <taxon>Chitinophagaceae</taxon>
        <taxon>Flavisolibacter</taxon>
    </lineage>
</organism>
<dbReference type="SUPFAM" id="SSF55120">
    <property type="entry name" value="Pseudouridine synthase"/>
    <property type="match status" value="1"/>
</dbReference>
<dbReference type="InterPro" id="IPR050188">
    <property type="entry name" value="RluA_PseudoU_synthase"/>
</dbReference>
<comment type="similarity">
    <text evidence="1 3">Belongs to the pseudouridine synthase RluA family.</text>
</comment>
<gene>
    <name evidence="5" type="ORF">SAMN02745131_02351</name>
</gene>
<evidence type="ECO:0000256" key="1">
    <source>
        <dbReference type="ARBA" id="ARBA00010876"/>
    </source>
</evidence>
<dbReference type="STRING" id="1121884.SAMN02745131_02351"/>
<dbReference type="InterPro" id="IPR006224">
    <property type="entry name" value="PsdUridine_synth_RluA-like_CS"/>
</dbReference>
<dbReference type="GO" id="GO:0000455">
    <property type="term" value="P:enzyme-directed rRNA pseudouridine synthesis"/>
    <property type="evidence" value="ECO:0007669"/>
    <property type="project" value="TreeGrafter"/>
</dbReference>
<dbReference type="Proteomes" id="UP000184048">
    <property type="component" value="Unassembled WGS sequence"/>
</dbReference>
<feature type="domain" description="Pseudouridine synthase RsuA/RluA-like" evidence="4">
    <location>
        <begin position="15"/>
        <end position="160"/>
    </location>
</feature>